<feature type="transmembrane region" description="Helical" evidence="5">
    <location>
        <begin position="12"/>
        <end position="32"/>
    </location>
</feature>
<evidence type="ECO:0000313" key="6">
    <source>
        <dbReference type="EMBL" id="GGD55331.1"/>
    </source>
</evidence>
<protein>
    <recommendedName>
        <fullName evidence="8">Thiosulfate dehydrogenase [quinone] large subunit</fullName>
    </recommendedName>
</protein>
<dbReference type="GO" id="GO:0016020">
    <property type="term" value="C:membrane"/>
    <property type="evidence" value="ECO:0007669"/>
    <property type="project" value="UniProtKB-SubCell"/>
</dbReference>
<evidence type="ECO:0000256" key="3">
    <source>
        <dbReference type="ARBA" id="ARBA00022989"/>
    </source>
</evidence>
<accession>A0A916YPR9</accession>
<keyword evidence="3 5" id="KW-1133">Transmembrane helix</keyword>
<dbReference type="EMBL" id="BMHP01000001">
    <property type="protein sequence ID" value="GGD55331.1"/>
    <property type="molecule type" value="Genomic_DNA"/>
</dbReference>
<organism evidence="6 7">
    <name type="scientific">Paenibacillus nasutitermitis</name>
    <dbReference type="NCBI Taxonomy" id="1652958"/>
    <lineage>
        <taxon>Bacteria</taxon>
        <taxon>Bacillati</taxon>
        <taxon>Bacillota</taxon>
        <taxon>Bacilli</taxon>
        <taxon>Bacillales</taxon>
        <taxon>Paenibacillaceae</taxon>
        <taxon>Paenibacillus</taxon>
    </lineage>
</organism>
<name>A0A916YPR9_9BACL</name>
<dbReference type="AlphaFoldDB" id="A0A916YPR9"/>
<dbReference type="Proteomes" id="UP000612456">
    <property type="component" value="Unassembled WGS sequence"/>
</dbReference>
<keyword evidence="7" id="KW-1185">Reference proteome</keyword>
<keyword evidence="4 5" id="KW-0472">Membrane</keyword>
<comment type="subcellular location">
    <subcellularLocation>
        <location evidence="1">Membrane</location>
        <topology evidence="1">Multi-pass membrane protein</topology>
    </subcellularLocation>
</comment>
<feature type="transmembrane region" description="Helical" evidence="5">
    <location>
        <begin position="128"/>
        <end position="148"/>
    </location>
</feature>
<reference evidence="6" key="2">
    <citation type="submission" date="2020-09" db="EMBL/GenBank/DDBJ databases">
        <authorList>
            <person name="Sun Q."/>
            <person name="Zhou Y."/>
        </authorList>
    </citation>
    <scope>NUCLEOTIDE SEQUENCE</scope>
    <source>
        <strain evidence="6">CGMCC 1.15178</strain>
    </source>
</reference>
<dbReference type="PANTHER" id="PTHR39157">
    <property type="entry name" value="INTEGRAL MEMBRANE PROTEIN-RELATED"/>
    <property type="match status" value="1"/>
</dbReference>
<evidence type="ECO:0000256" key="2">
    <source>
        <dbReference type="ARBA" id="ARBA00022692"/>
    </source>
</evidence>
<reference evidence="6" key="1">
    <citation type="journal article" date="2014" name="Int. J. Syst. Evol. Microbiol.">
        <title>Complete genome sequence of Corynebacterium casei LMG S-19264T (=DSM 44701T), isolated from a smear-ripened cheese.</title>
        <authorList>
            <consortium name="US DOE Joint Genome Institute (JGI-PGF)"/>
            <person name="Walter F."/>
            <person name="Albersmeier A."/>
            <person name="Kalinowski J."/>
            <person name="Ruckert C."/>
        </authorList>
    </citation>
    <scope>NUCLEOTIDE SEQUENCE</scope>
    <source>
        <strain evidence="6">CGMCC 1.15178</strain>
    </source>
</reference>
<dbReference type="PANTHER" id="PTHR39157:SF1">
    <property type="entry name" value="DOXX FAMILY PROTEIN"/>
    <property type="match status" value="1"/>
</dbReference>
<evidence type="ECO:0000256" key="5">
    <source>
        <dbReference type="SAM" id="Phobius"/>
    </source>
</evidence>
<evidence type="ECO:0000313" key="7">
    <source>
        <dbReference type="Proteomes" id="UP000612456"/>
    </source>
</evidence>
<comment type="caution">
    <text evidence="6">The sequence shown here is derived from an EMBL/GenBank/DDBJ whole genome shotgun (WGS) entry which is preliminary data.</text>
</comment>
<proteinExistence type="predicted"/>
<sequence>MRMIMKFLRENIYAAVLMLLLRLYVGWEWLYAGYHKLANGFDAKGYLTGAVAKPVADQTGEVIYPTFTAFLKHFALPNVKLFNFMIPLGEALIGIGLILGALTAAAAFFGLLMNFMFLFAGTISTNPWLVLLGGLIMIAGANGGRLGIDYYAKPYLRKLFHKEASGGTRTNIKTG</sequence>
<feature type="transmembrane region" description="Helical" evidence="5">
    <location>
        <begin position="91"/>
        <end position="116"/>
    </location>
</feature>
<dbReference type="Pfam" id="PF07681">
    <property type="entry name" value="DoxX"/>
    <property type="match status" value="1"/>
</dbReference>
<evidence type="ECO:0008006" key="8">
    <source>
        <dbReference type="Google" id="ProtNLM"/>
    </source>
</evidence>
<evidence type="ECO:0000256" key="4">
    <source>
        <dbReference type="ARBA" id="ARBA00023136"/>
    </source>
</evidence>
<keyword evidence="2 5" id="KW-0812">Transmembrane</keyword>
<gene>
    <name evidence="6" type="ORF">GCM10010911_11240</name>
</gene>
<evidence type="ECO:0000256" key="1">
    <source>
        <dbReference type="ARBA" id="ARBA00004141"/>
    </source>
</evidence>
<dbReference type="InterPro" id="IPR032808">
    <property type="entry name" value="DoxX"/>
</dbReference>